<dbReference type="Gene3D" id="3.40.50.150">
    <property type="entry name" value="Vaccinia Virus protein VP39"/>
    <property type="match status" value="1"/>
</dbReference>
<dbReference type="GO" id="GO:0008170">
    <property type="term" value="F:N-methyltransferase activity"/>
    <property type="evidence" value="ECO:0007669"/>
    <property type="project" value="InterPro"/>
</dbReference>
<evidence type="ECO:0000256" key="2">
    <source>
        <dbReference type="ARBA" id="ARBA00022679"/>
    </source>
</evidence>
<dbReference type="InterPro" id="IPR002941">
    <property type="entry name" value="DNA_methylase_N4/N6"/>
</dbReference>
<evidence type="ECO:0000256" key="1">
    <source>
        <dbReference type="ARBA" id="ARBA00022603"/>
    </source>
</evidence>
<name>X1IG66_9ZZZZ</name>
<dbReference type="Pfam" id="PF01555">
    <property type="entry name" value="N6_N4_Mtase"/>
    <property type="match status" value="1"/>
</dbReference>
<sequence>AREIILSFTKKNDIILDPFCGGGTTAIESILHGRKIICSDINSLAGFITRSKATPLKNEVINKITEWTFHTLERLKEYRKMEVPANFQINDNLHCRKTTWILYKLKNEVNLQTDHQIRTIGNLIMLSVGKKCYDCQDKPLNPSKFIKSFEKISKLTIKSLVEYSNQCFSISPNINLEDDIKIFSENALNLPYLIEKKYTKKIKLVLTSPPYPGVHILYHRWQIKGRRQTSLPFDLLNLNDGSPSSYYTLGAETKKGYDFYFESIKKVFCGLREIITKIRLLCK</sequence>
<dbReference type="SUPFAM" id="SSF53335">
    <property type="entry name" value="S-adenosyl-L-methionine-dependent methyltransferases"/>
    <property type="match status" value="2"/>
</dbReference>
<gene>
    <name evidence="4" type="ORF">S03H2_34539</name>
</gene>
<comment type="caution">
    <text evidence="4">The sequence shown here is derived from an EMBL/GenBank/DDBJ whole genome shotgun (WGS) entry which is preliminary data.</text>
</comment>
<accession>X1IG66</accession>
<evidence type="ECO:0000259" key="3">
    <source>
        <dbReference type="Pfam" id="PF01555"/>
    </source>
</evidence>
<feature type="non-terminal residue" evidence="4">
    <location>
        <position position="1"/>
    </location>
</feature>
<evidence type="ECO:0000313" key="4">
    <source>
        <dbReference type="EMBL" id="GAH56538.1"/>
    </source>
</evidence>
<feature type="non-terminal residue" evidence="4">
    <location>
        <position position="283"/>
    </location>
</feature>
<dbReference type="InterPro" id="IPR029063">
    <property type="entry name" value="SAM-dependent_MTases_sf"/>
</dbReference>
<dbReference type="GO" id="GO:0032259">
    <property type="term" value="P:methylation"/>
    <property type="evidence" value="ECO:0007669"/>
    <property type="project" value="UniProtKB-KW"/>
</dbReference>
<protein>
    <recommendedName>
        <fullName evidence="3">DNA methylase N-4/N-6 domain-containing protein</fullName>
    </recommendedName>
</protein>
<keyword evidence="1" id="KW-0489">Methyltransferase</keyword>
<dbReference type="AlphaFoldDB" id="X1IG66"/>
<dbReference type="GO" id="GO:0003677">
    <property type="term" value="F:DNA binding"/>
    <property type="evidence" value="ECO:0007669"/>
    <property type="project" value="InterPro"/>
</dbReference>
<keyword evidence="2" id="KW-0808">Transferase</keyword>
<reference evidence="4" key="1">
    <citation type="journal article" date="2014" name="Front. Microbiol.">
        <title>High frequency of phylogenetically diverse reductive dehalogenase-homologous genes in deep subseafloor sedimentary metagenomes.</title>
        <authorList>
            <person name="Kawai M."/>
            <person name="Futagami T."/>
            <person name="Toyoda A."/>
            <person name="Takaki Y."/>
            <person name="Nishi S."/>
            <person name="Hori S."/>
            <person name="Arai W."/>
            <person name="Tsubouchi T."/>
            <person name="Morono Y."/>
            <person name="Uchiyama I."/>
            <person name="Ito T."/>
            <person name="Fujiyama A."/>
            <person name="Inagaki F."/>
            <person name="Takami H."/>
        </authorList>
    </citation>
    <scope>NUCLEOTIDE SEQUENCE</scope>
    <source>
        <strain evidence="4">Expedition CK06-06</strain>
    </source>
</reference>
<feature type="domain" description="DNA methylase N-4/N-6" evidence="3">
    <location>
        <begin position="2"/>
        <end position="42"/>
    </location>
</feature>
<dbReference type="EMBL" id="BARU01021085">
    <property type="protein sequence ID" value="GAH56538.1"/>
    <property type="molecule type" value="Genomic_DNA"/>
</dbReference>
<proteinExistence type="predicted"/>
<organism evidence="4">
    <name type="scientific">marine sediment metagenome</name>
    <dbReference type="NCBI Taxonomy" id="412755"/>
    <lineage>
        <taxon>unclassified sequences</taxon>
        <taxon>metagenomes</taxon>
        <taxon>ecological metagenomes</taxon>
    </lineage>
</organism>